<dbReference type="EMBL" id="CP133621">
    <property type="protein sequence ID" value="WMV50384.1"/>
    <property type="molecule type" value="Genomic_DNA"/>
</dbReference>
<name>A0AAF0US90_SOLVR</name>
<evidence type="ECO:0000313" key="1">
    <source>
        <dbReference type="EMBL" id="WMV50384.1"/>
    </source>
</evidence>
<accession>A0AAF0US90</accession>
<keyword evidence="2" id="KW-1185">Reference proteome</keyword>
<reference evidence="1" key="1">
    <citation type="submission" date="2023-08" db="EMBL/GenBank/DDBJ databases">
        <title>A de novo genome assembly of Solanum verrucosum Schlechtendal, a Mexican diploid species geographically isolated from the other diploid A-genome species in potato relatives.</title>
        <authorList>
            <person name="Hosaka K."/>
        </authorList>
    </citation>
    <scope>NUCLEOTIDE SEQUENCE</scope>
    <source>
        <tissue evidence="1">Young leaves</tissue>
    </source>
</reference>
<dbReference type="Proteomes" id="UP001234989">
    <property type="component" value="Chromosome 10"/>
</dbReference>
<gene>
    <name evidence="1" type="ORF">MTR67_043769</name>
</gene>
<sequence>MAITSPKLLVCQTLEEKIKLAREKSSRRITEWFRDAVLDCPKLQNLKMLKAKTKRRWN</sequence>
<proteinExistence type="predicted"/>
<dbReference type="AlphaFoldDB" id="A0AAF0US90"/>
<protein>
    <submittedName>
        <fullName evidence="1">Uncharacterized protein</fullName>
    </submittedName>
</protein>
<evidence type="ECO:0000313" key="2">
    <source>
        <dbReference type="Proteomes" id="UP001234989"/>
    </source>
</evidence>
<organism evidence="1 2">
    <name type="scientific">Solanum verrucosum</name>
    <dbReference type="NCBI Taxonomy" id="315347"/>
    <lineage>
        <taxon>Eukaryota</taxon>
        <taxon>Viridiplantae</taxon>
        <taxon>Streptophyta</taxon>
        <taxon>Embryophyta</taxon>
        <taxon>Tracheophyta</taxon>
        <taxon>Spermatophyta</taxon>
        <taxon>Magnoliopsida</taxon>
        <taxon>eudicotyledons</taxon>
        <taxon>Gunneridae</taxon>
        <taxon>Pentapetalae</taxon>
        <taxon>asterids</taxon>
        <taxon>lamiids</taxon>
        <taxon>Solanales</taxon>
        <taxon>Solanaceae</taxon>
        <taxon>Solanoideae</taxon>
        <taxon>Solaneae</taxon>
        <taxon>Solanum</taxon>
    </lineage>
</organism>